<comment type="function">
    <text evidence="2 10 12">Catalyzes the transfer of a dimethylallyl group onto the adenine at position 37 in tRNAs that read codons beginning with uridine, leading to the formation of N6-(dimethylallyl)adenosine (i(6)A).</text>
</comment>
<feature type="binding site" evidence="10">
    <location>
        <begin position="10"/>
        <end position="17"/>
    </location>
    <ligand>
        <name>ATP</name>
        <dbReference type="ChEBI" id="CHEBI:30616"/>
    </ligand>
</feature>
<dbReference type="GO" id="GO:0005524">
    <property type="term" value="F:ATP binding"/>
    <property type="evidence" value="ECO:0007669"/>
    <property type="project" value="UniProtKB-UniRule"/>
</dbReference>
<evidence type="ECO:0000313" key="14">
    <source>
        <dbReference type="EMBL" id="HIQ71624.1"/>
    </source>
</evidence>
<dbReference type="GO" id="GO:0052381">
    <property type="term" value="F:tRNA dimethylallyltransferase activity"/>
    <property type="evidence" value="ECO:0007669"/>
    <property type="project" value="UniProtKB-UniRule"/>
</dbReference>
<comment type="similarity">
    <text evidence="3 10 13">Belongs to the IPP transferase family.</text>
</comment>
<evidence type="ECO:0000256" key="11">
    <source>
        <dbReference type="RuleBase" id="RU003783"/>
    </source>
</evidence>
<comment type="caution">
    <text evidence="10">Lacks conserved residue(s) required for the propagation of feature annotation.</text>
</comment>
<dbReference type="Gene3D" id="1.10.20.140">
    <property type="match status" value="1"/>
</dbReference>
<gene>
    <name evidence="10 14" type="primary">miaA</name>
    <name evidence="14" type="ORF">IAB73_05385</name>
</gene>
<keyword evidence="7 10" id="KW-0067">ATP-binding</keyword>
<dbReference type="NCBIfam" id="TIGR00174">
    <property type="entry name" value="miaA"/>
    <property type="match status" value="1"/>
</dbReference>
<organism evidence="14 15">
    <name type="scientific">Candidatus Onthenecus intestinigallinarum</name>
    <dbReference type="NCBI Taxonomy" id="2840875"/>
    <lineage>
        <taxon>Bacteria</taxon>
        <taxon>Bacillati</taxon>
        <taxon>Bacillota</taxon>
        <taxon>Clostridia</taxon>
        <taxon>Eubacteriales</taxon>
        <taxon>Candidatus Onthenecus</taxon>
    </lineage>
</organism>
<sequence>MGLPIVAIVGPTASGKTRLSVALCQRIPGEVISMDSMQIYRGMDVGTAKPTQDERGGVAHHMLDVADPGEAYTVSRYREEAARAIEQVASRGRLPVLVGGTGLYLNALTYRMTLGEATGDEAIRERLHAVAAAPGGRARLHAMLAAVDPVSAARLHENDVRRVVRALEVYEVTGKPISQRQDDRVPDERYAPLIYGLEMERERLYARIDARVDEMMATGLVREVRALTDRGLWPEDEGAMQAIGYKEIAFALRGAYGMDEAVRLIKRESRRYAKRQMTWFRADARVRWIRWEDYASAQELEEAFVARVRADLDELKEMQP</sequence>
<dbReference type="Pfam" id="PF01715">
    <property type="entry name" value="IPPT"/>
    <property type="match status" value="1"/>
</dbReference>
<feature type="binding site" evidence="10">
    <location>
        <begin position="12"/>
        <end position="17"/>
    </location>
    <ligand>
        <name>substrate</name>
    </ligand>
</feature>
<evidence type="ECO:0000256" key="6">
    <source>
        <dbReference type="ARBA" id="ARBA00022741"/>
    </source>
</evidence>
<proteinExistence type="inferred from homology"/>
<dbReference type="InterPro" id="IPR018022">
    <property type="entry name" value="IPT"/>
</dbReference>
<dbReference type="InterPro" id="IPR039657">
    <property type="entry name" value="Dimethylallyltransferase"/>
</dbReference>
<evidence type="ECO:0000256" key="13">
    <source>
        <dbReference type="RuleBase" id="RU003785"/>
    </source>
</evidence>
<dbReference type="AlphaFoldDB" id="A0A9D0Z9I0"/>
<dbReference type="HAMAP" id="MF_00185">
    <property type="entry name" value="IPP_trans"/>
    <property type="match status" value="1"/>
</dbReference>
<evidence type="ECO:0000256" key="4">
    <source>
        <dbReference type="ARBA" id="ARBA00022679"/>
    </source>
</evidence>
<dbReference type="Gene3D" id="3.40.50.300">
    <property type="entry name" value="P-loop containing nucleotide triphosphate hydrolases"/>
    <property type="match status" value="1"/>
</dbReference>
<dbReference type="FunFam" id="1.10.20.140:FF:000001">
    <property type="entry name" value="tRNA dimethylallyltransferase"/>
    <property type="match status" value="1"/>
</dbReference>
<keyword evidence="8 10" id="KW-0460">Magnesium</keyword>
<reference evidence="14" key="1">
    <citation type="submission" date="2020-10" db="EMBL/GenBank/DDBJ databases">
        <authorList>
            <person name="Gilroy R."/>
        </authorList>
    </citation>
    <scope>NUCLEOTIDE SEQUENCE</scope>
    <source>
        <strain evidence="14">ChiSxjej2B14-6234</strain>
    </source>
</reference>
<evidence type="ECO:0000256" key="12">
    <source>
        <dbReference type="RuleBase" id="RU003784"/>
    </source>
</evidence>
<feature type="site" description="Interaction with substrate tRNA" evidence="10">
    <location>
        <position position="101"/>
    </location>
</feature>
<dbReference type="GO" id="GO:0006400">
    <property type="term" value="P:tRNA modification"/>
    <property type="evidence" value="ECO:0007669"/>
    <property type="project" value="TreeGrafter"/>
</dbReference>
<comment type="catalytic activity">
    <reaction evidence="9 10 11">
        <text>adenosine(37) in tRNA + dimethylallyl diphosphate = N(6)-dimethylallyladenosine(37) in tRNA + diphosphate</text>
        <dbReference type="Rhea" id="RHEA:26482"/>
        <dbReference type="Rhea" id="RHEA-COMP:10162"/>
        <dbReference type="Rhea" id="RHEA-COMP:10375"/>
        <dbReference type="ChEBI" id="CHEBI:33019"/>
        <dbReference type="ChEBI" id="CHEBI:57623"/>
        <dbReference type="ChEBI" id="CHEBI:74411"/>
        <dbReference type="ChEBI" id="CHEBI:74415"/>
        <dbReference type="EC" id="2.5.1.75"/>
    </reaction>
</comment>
<keyword evidence="6 10" id="KW-0547">Nucleotide-binding</keyword>
<protein>
    <recommendedName>
        <fullName evidence="10">tRNA dimethylallyltransferase</fullName>
        <ecNumber evidence="10">2.5.1.75</ecNumber>
    </recommendedName>
    <alternativeName>
        <fullName evidence="10">Dimethylallyl diphosphate:tRNA dimethylallyltransferase</fullName>
        <shortName evidence="10">DMAPP:tRNA dimethylallyltransferase</shortName>
        <shortName evidence="10">DMATase</shortName>
    </alternativeName>
    <alternativeName>
        <fullName evidence="10">Isopentenyl-diphosphate:tRNA isopentenyltransferase</fullName>
        <shortName evidence="10">IPP transferase</shortName>
        <shortName evidence="10">IPPT</shortName>
        <shortName evidence="10">IPTase</shortName>
    </alternativeName>
</protein>
<evidence type="ECO:0000256" key="10">
    <source>
        <dbReference type="HAMAP-Rule" id="MF_00185"/>
    </source>
</evidence>
<keyword evidence="4 10" id="KW-0808">Transferase</keyword>
<evidence type="ECO:0000256" key="7">
    <source>
        <dbReference type="ARBA" id="ARBA00022840"/>
    </source>
</evidence>
<dbReference type="InterPro" id="IPR027417">
    <property type="entry name" value="P-loop_NTPase"/>
</dbReference>
<dbReference type="EMBL" id="DVFJ01000015">
    <property type="protein sequence ID" value="HIQ71624.1"/>
    <property type="molecule type" value="Genomic_DNA"/>
</dbReference>
<feature type="region of interest" description="Interaction with substrate tRNA" evidence="10">
    <location>
        <begin position="35"/>
        <end position="38"/>
    </location>
</feature>
<evidence type="ECO:0000256" key="5">
    <source>
        <dbReference type="ARBA" id="ARBA00022694"/>
    </source>
</evidence>
<dbReference type="EC" id="2.5.1.75" evidence="10"/>
<evidence type="ECO:0000256" key="8">
    <source>
        <dbReference type="ARBA" id="ARBA00022842"/>
    </source>
</evidence>
<accession>A0A9D0Z9I0</accession>
<evidence type="ECO:0000256" key="2">
    <source>
        <dbReference type="ARBA" id="ARBA00003213"/>
    </source>
</evidence>
<dbReference type="PANTHER" id="PTHR11088">
    <property type="entry name" value="TRNA DIMETHYLALLYLTRANSFERASE"/>
    <property type="match status" value="1"/>
</dbReference>
<evidence type="ECO:0000313" key="15">
    <source>
        <dbReference type="Proteomes" id="UP000886887"/>
    </source>
</evidence>
<reference evidence="14" key="2">
    <citation type="journal article" date="2021" name="PeerJ">
        <title>Extensive microbial diversity within the chicken gut microbiome revealed by metagenomics and culture.</title>
        <authorList>
            <person name="Gilroy R."/>
            <person name="Ravi A."/>
            <person name="Getino M."/>
            <person name="Pursley I."/>
            <person name="Horton D.L."/>
            <person name="Alikhan N.F."/>
            <person name="Baker D."/>
            <person name="Gharbi K."/>
            <person name="Hall N."/>
            <person name="Watson M."/>
            <person name="Adriaenssens E.M."/>
            <person name="Foster-Nyarko E."/>
            <person name="Jarju S."/>
            <person name="Secka A."/>
            <person name="Antonio M."/>
            <person name="Oren A."/>
            <person name="Chaudhuri R.R."/>
            <person name="La Ragione R."/>
            <person name="Hildebrand F."/>
            <person name="Pallen M.J."/>
        </authorList>
    </citation>
    <scope>NUCLEOTIDE SEQUENCE</scope>
    <source>
        <strain evidence="14">ChiSxjej2B14-6234</strain>
    </source>
</reference>
<comment type="subunit">
    <text evidence="10">Monomer.</text>
</comment>
<dbReference type="Proteomes" id="UP000886887">
    <property type="component" value="Unassembled WGS sequence"/>
</dbReference>
<evidence type="ECO:0000256" key="9">
    <source>
        <dbReference type="ARBA" id="ARBA00049563"/>
    </source>
</evidence>
<evidence type="ECO:0000256" key="1">
    <source>
        <dbReference type="ARBA" id="ARBA00001946"/>
    </source>
</evidence>
<dbReference type="SUPFAM" id="SSF52540">
    <property type="entry name" value="P-loop containing nucleoside triphosphate hydrolases"/>
    <property type="match status" value="1"/>
</dbReference>
<feature type="site" description="Interaction with substrate tRNA" evidence="10">
    <location>
        <position position="124"/>
    </location>
</feature>
<keyword evidence="5 10" id="KW-0819">tRNA processing</keyword>
<dbReference type="PANTHER" id="PTHR11088:SF60">
    <property type="entry name" value="TRNA DIMETHYLALLYLTRANSFERASE"/>
    <property type="match status" value="1"/>
</dbReference>
<evidence type="ECO:0000256" key="3">
    <source>
        <dbReference type="ARBA" id="ARBA00005842"/>
    </source>
</evidence>
<comment type="cofactor">
    <cofactor evidence="1 10">
        <name>Mg(2+)</name>
        <dbReference type="ChEBI" id="CHEBI:18420"/>
    </cofactor>
</comment>
<name>A0A9D0Z9I0_9FIRM</name>
<comment type="caution">
    <text evidence="14">The sequence shown here is derived from an EMBL/GenBank/DDBJ whole genome shotgun (WGS) entry which is preliminary data.</text>
</comment>